<feature type="transmembrane region" description="Helical" evidence="1">
    <location>
        <begin position="157"/>
        <end position="177"/>
    </location>
</feature>
<evidence type="ECO:0000256" key="1">
    <source>
        <dbReference type="SAM" id="Phobius"/>
    </source>
</evidence>
<keyword evidence="1" id="KW-0472">Membrane</keyword>
<dbReference type="AlphaFoldDB" id="A0A8J2ZX38"/>
<evidence type="ECO:0008006" key="4">
    <source>
        <dbReference type="Google" id="ProtNLM"/>
    </source>
</evidence>
<sequence>MSFIILNVFIGVTGRSIYIDLTSSYTHSKLLNGYSKNILYNGQFLIIVGLIALSLGYILGHSTKILNLKYIDNLEWDKKRTSLISWLISIVAFIGIILFIHAMGISIDSFVDISKKRALFEDGHRVTLSYNGWLASLGSLAFALALILFLSMRKRLLSKWGFLLFLTGIVTLAFPVLTSVRGQLVNFMLTIFIIWYYLGSRKSKQKRLPKMKVALSIIMVVIIILVMTGMRASKNSEDVTDFVSLSSIAENIFGSGNFFGVAKTSVALEEIPKNVNYLYGESLIQWIVSPIPRSLWPEKPLSLDFRFGSEVYGQDFSNNSGGGRPPGFMVELYWNFGVVGVIVGMFFLGLFLAVLYRSFHPLLLMKNKTAVLLYSIFVLPLAMLLIGNDLSRTIVTILKSLVPTLLILWLIREKNKRV</sequence>
<evidence type="ECO:0000313" key="2">
    <source>
        <dbReference type="EMBL" id="GGH84224.1"/>
    </source>
</evidence>
<feature type="transmembrane region" description="Helical" evidence="1">
    <location>
        <begin position="369"/>
        <end position="387"/>
    </location>
</feature>
<feature type="transmembrane region" description="Helical" evidence="1">
    <location>
        <begin position="38"/>
        <end position="60"/>
    </location>
</feature>
<feature type="transmembrane region" description="Helical" evidence="1">
    <location>
        <begin position="393"/>
        <end position="411"/>
    </location>
</feature>
<dbReference type="NCBIfam" id="TIGR04370">
    <property type="entry name" value="glyco_rpt_poly"/>
    <property type="match status" value="1"/>
</dbReference>
<feature type="transmembrane region" description="Helical" evidence="1">
    <location>
        <begin position="81"/>
        <end position="107"/>
    </location>
</feature>
<gene>
    <name evidence="2" type="ORF">GCM10007096_26810</name>
</gene>
<dbReference type="InterPro" id="IPR029468">
    <property type="entry name" value="O-ag_pol_Wzy"/>
</dbReference>
<feature type="transmembrane region" description="Helical" evidence="1">
    <location>
        <begin position="183"/>
        <end position="199"/>
    </location>
</feature>
<proteinExistence type="predicted"/>
<dbReference type="Proteomes" id="UP000656813">
    <property type="component" value="Unassembled WGS sequence"/>
</dbReference>
<protein>
    <recommendedName>
        <fullName evidence="4">Oligosaccharide repeat unit polymerase</fullName>
    </recommendedName>
</protein>
<comment type="caution">
    <text evidence="2">The sequence shown here is derived from an EMBL/GenBank/DDBJ whole genome shotgun (WGS) entry which is preliminary data.</text>
</comment>
<feature type="transmembrane region" description="Helical" evidence="1">
    <location>
        <begin position="332"/>
        <end position="357"/>
    </location>
</feature>
<reference evidence="2" key="1">
    <citation type="journal article" date="2014" name="Int. J. Syst. Evol. Microbiol.">
        <title>Complete genome sequence of Corynebacterium casei LMG S-19264T (=DSM 44701T), isolated from a smear-ripened cheese.</title>
        <authorList>
            <consortium name="US DOE Joint Genome Institute (JGI-PGF)"/>
            <person name="Walter F."/>
            <person name="Albersmeier A."/>
            <person name="Kalinowski J."/>
            <person name="Ruckert C."/>
        </authorList>
    </citation>
    <scope>NUCLEOTIDE SEQUENCE</scope>
    <source>
        <strain evidence="2">CGMCC 1.12777</strain>
    </source>
</reference>
<evidence type="ECO:0000313" key="3">
    <source>
        <dbReference type="Proteomes" id="UP000656813"/>
    </source>
</evidence>
<dbReference type="Pfam" id="PF14296">
    <property type="entry name" value="O-ag_pol_Wzy"/>
    <property type="match status" value="1"/>
</dbReference>
<keyword evidence="1" id="KW-1133">Transmembrane helix</keyword>
<reference evidence="2" key="2">
    <citation type="submission" date="2020-09" db="EMBL/GenBank/DDBJ databases">
        <authorList>
            <person name="Sun Q."/>
            <person name="Zhou Y."/>
        </authorList>
    </citation>
    <scope>NUCLEOTIDE SEQUENCE</scope>
    <source>
        <strain evidence="2">CGMCC 1.12777</strain>
    </source>
</reference>
<feature type="transmembrane region" description="Helical" evidence="1">
    <location>
        <begin position="211"/>
        <end position="230"/>
    </location>
</feature>
<feature type="transmembrane region" description="Helical" evidence="1">
    <location>
        <begin position="127"/>
        <end position="150"/>
    </location>
</feature>
<keyword evidence="1" id="KW-0812">Transmembrane</keyword>
<keyword evidence="3" id="KW-1185">Reference proteome</keyword>
<dbReference type="EMBL" id="BMFV01000020">
    <property type="protein sequence ID" value="GGH84224.1"/>
    <property type="molecule type" value="Genomic_DNA"/>
</dbReference>
<organism evidence="2 3">
    <name type="scientific">Pullulanibacillus pueri</name>
    <dbReference type="NCBI Taxonomy" id="1437324"/>
    <lineage>
        <taxon>Bacteria</taxon>
        <taxon>Bacillati</taxon>
        <taxon>Bacillota</taxon>
        <taxon>Bacilli</taxon>
        <taxon>Bacillales</taxon>
        <taxon>Sporolactobacillaceae</taxon>
        <taxon>Pullulanibacillus</taxon>
    </lineage>
</organism>
<accession>A0A8J2ZX38</accession>
<name>A0A8J2ZX38_9BACL</name>